<organism evidence="1 2">
    <name type="scientific">Mycolicibacterium litorale</name>
    <dbReference type="NCBI Taxonomy" id="758802"/>
    <lineage>
        <taxon>Bacteria</taxon>
        <taxon>Bacillati</taxon>
        <taxon>Actinomycetota</taxon>
        <taxon>Actinomycetes</taxon>
        <taxon>Mycobacteriales</taxon>
        <taxon>Mycobacteriaceae</taxon>
        <taxon>Mycolicibacterium</taxon>
    </lineage>
</organism>
<dbReference type="EMBL" id="AP023287">
    <property type="protein sequence ID" value="BCI54930.1"/>
    <property type="molecule type" value="Genomic_DNA"/>
</dbReference>
<protein>
    <submittedName>
        <fullName evidence="1">Uncharacterized protein</fullName>
    </submittedName>
</protein>
<accession>A0A6S6PE59</accession>
<dbReference type="Proteomes" id="UP000515734">
    <property type="component" value="Chromosome"/>
</dbReference>
<dbReference type="AlphaFoldDB" id="A0A6S6PE59"/>
<name>A0A6S6PE59_9MYCO</name>
<evidence type="ECO:0000313" key="2">
    <source>
        <dbReference type="Proteomes" id="UP000515734"/>
    </source>
</evidence>
<evidence type="ECO:0000313" key="1">
    <source>
        <dbReference type="EMBL" id="BCI54930.1"/>
    </source>
</evidence>
<proteinExistence type="predicted"/>
<reference evidence="1 2" key="1">
    <citation type="submission" date="2020-07" db="EMBL/GenBank/DDBJ databases">
        <title>Complete genome sequence of Mycolicibacterium litorale like strain isolated from cardiac implantable electronic device infection.</title>
        <authorList>
            <person name="Fukano H."/>
            <person name="Miyama H."/>
            <person name="Hoshino Y."/>
        </authorList>
    </citation>
    <scope>NUCLEOTIDE SEQUENCE [LARGE SCALE GENOMIC DNA]</scope>
    <source>
        <strain evidence="1 2">NIIDNTM18</strain>
    </source>
</reference>
<sequence>MPLPKFTLDESVTIYDILGDVSGSELSPSVLTSATVTFRSNVPEDRFVTWEGNLYRVPPVTAKVTADGTPGVSEITLSTPQVVNPGLYWIGGAVQNAPTTQPTMRVVSSPLMPGGPLGTTLPTLTSLASMAKSGITGAFGAIAAPVGSTVPCPRIGFRVA</sequence>
<gene>
    <name evidence="1" type="ORF">NIIDNTM18_42080</name>
</gene>